<dbReference type="Gene3D" id="1.10.246.130">
    <property type="match status" value="1"/>
</dbReference>
<evidence type="ECO:0000313" key="3">
    <source>
        <dbReference type="Proteomes" id="UP000631114"/>
    </source>
</evidence>
<dbReference type="InterPro" id="IPR043138">
    <property type="entry name" value="GGT_lsub"/>
</dbReference>
<dbReference type="Pfam" id="PF01019">
    <property type="entry name" value="G_glu_transpept"/>
    <property type="match status" value="1"/>
</dbReference>
<reference evidence="2 3" key="1">
    <citation type="submission" date="2020-10" db="EMBL/GenBank/DDBJ databases">
        <title>The Coptis chinensis genome and diversification of protoberbering-type alkaloids.</title>
        <authorList>
            <person name="Wang B."/>
            <person name="Shu S."/>
            <person name="Song C."/>
            <person name="Liu Y."/>
        </authorList>
    </citation>
    <scope>NUCLEOTIDE SEQUENCE [LARGE SCALE GENOMIC DNA]</scope>
    <source>
        <strain evidence="2">HL-2020</strain>
        <tissue evidence="2">Leaf</tissue>
    </source>
</reference>
<dbReference type="PANTHER" id="PTHR11686">
    <property type="entry name" value="GAMMA GLUTAMYL TRANSPEPTIDASE"/>
    <property type="match status" value="1"/>
</dbReference>
<dbReference type="PANTHER" id="PTHR11686:SF9">
    <property type="entry name" value="RE13973P"/>
    <property type="match status" value="1"/>
</dbReference>
<sequence>MFAIRMNLGDPDFINEANYVSDMLSPSFAKELREKIFDNTTFPSEYYMSRLRQKTEDIQNYFHGEEEASRRDRRESGSKKELEMARNKIKELQRYQDSTFSVVLHSFGSSSHGHQLRNGTGATQR</sequence>
<evidence type="ECO:0000313" key="2">
    <source>
        <dbReference type="EMBL" id="KAF9601701.1"/>
    </source>
</evidence>
<dbReference type="GO" id="GO:0036374">
    <property type="term" value="F:glutathione hydrolase activity"/>
    <property type="evidence" value="ECO:0007669"/>
    <property type="project" value="InterPro"/>
</dbReference>
<protein>
    <submittedName>
        <fullName evidence="2">Uncharacterized protein</fullName>
    </submittedName>
</protein>
<dbReference type="Proteomes" id="UP000631114">
    <property type="component" value="Unassembled WGS sequence"/>
</dbReference>
<dbReference type="OrthoDB" id="1541830at2759"/>
<name>A0A835HMQ8_9MAGN</name>
<organism evidence="2 3">
    <name type="scientific">Coptis chinensis</name>
    <dbReference type="NCBI Taxonomy" id="261450"/>
    <lineage>
        <taxon>Eukaryota</taxon>
        <taxon>Viridiplantae</taxon>
        <taxon>Streptophyta</taxon>
        <taxon>Embryophyta</taxon>
        <taxon>Tracheophyta</taxon>
        <taxon>Spermatophyta</taxon>
        <taxon>Magnoliopsida</taxon>
        <taxon>Ranunculales</taxon>
        <taxon>Ranunculaceae</taxon>
        <taxon>Coptidoideae</taxon>
        <taxon>Coptis</taxon>
    </lineage>
</organism>
<proteinExistence type="predicted"/>
<comment type="caution">
    <text evidence="2">The sequence shown here is derived from an EMBL/GenBank/DDBJ whole genome shotgun (WGS) entry which is preliminary data.</text>
</comment>
<dbReference type="EMBL" id="JADFTS010000006">
    <property type="protein sequence ID" value="KAF9601701.1"/>
    <property type="molecule type" value="Genomic_DNA"/>
</dbReference>
<gene>
    <name evidence="2" type="ORF">IFM89_022121</name>
</gene>
<dbReference type="AlphaFoldDB" id="A0A835HMQ8"/>
<accession>A0A835HMQ8</accession>
<feature type="region of interest" description="Disordered" evidence="1">
    <location>
        <begin position="62"/>
        <end position="82"/>
    </location>
</feature>
<evidence type="ECO:0000256" key="1">
    <source>
        <dbReference type="SAM" id="MobiDB-lite"/>
    </source>
</evidence>
<dbReference type="InterPro" id="IPR000101">
    <property type="entry name" value="GGT_peptidase"/>
</dbReference>
<dbReference type="GO" id="GO:0006751">
    <property type="term" value="P:glutathione catabolic process"/>
    <property type="evidence" value="ECO:0007669"/>
    <property type="project" value="InterPro"/>
</dbReference>
<keyword evidence="3" id="KW-1185">Reference proteome</keyword>
<dbReference type="GO" id="GO:0005886">
    <property type="term" value="C:plasma membrane"/>
    <property type="evidence" value="ECO:0007669"/>
    <property type="project" value="TreeGrafter"/>
</dbReference>